<keyword evidence="11" id="KW-0496">Mitochondrion</keyword>
<protein>
    <recommendedName>
        <fullName evidence="3">NADH:ubiquinone reductase (H(+)-translocating)</fullName>
        <ecNumber evidence="3">7.1.1.2</ecNumber>
    </recommendedName>
    <alternativeName>
        <fullName evidence="7">NADH dehydrogenase subunit 5</fullName>
    </alternativeName>
</protein>
<dbReference type="PANTHER" id="PTHR42829:SF2">
    <property type="entry name" value="NADH-UBIQUINONE OXIDOREDUCTASE CHAIN 5"/>
    <property type="match status" value="1"/>
</dbReference>
<feature type="transmembrane region" description="Helical" evidence="9">
    <location>
        <begin position="175"/>
        <end position="197"/>
    </location>
</feature>
<evidence type="ECO:0000256" key="4">
    <source>
        <dbReference type="ARBA" id="ARBA00022692"/>
    </source>
</evidence>
<dbReference type="GO" id="GO:0008137">
    <property type="term" value="F:NADH dehydrogenase (ubiquinone) activity"/>
    <property type="evidence" value="ECO:0007669"/>
    <property type="project" value="UniProtKB-EC"/>
</dbReference>
<comment type="function">
    <text evidence="1">Core subunit of the mitochondrial membrane respiratory chain NADH dehydrogenase (Complex I) that is believed to belong to the minimal assembly required for catalysis. Complex I functions in the transfer of electrons from NADH to the respiratory chain. The immediate electron acceptor for the enzyme is believed to be ubiquinone.</text>
</comment>
<feature type="transmembrane region" description="Helical" evidence="9">
    <location>
        <begin position="531"/>
        <end position="549"/>
    </location>
</feature>
<feature type="transmembrane region" description="Helical" evidence="9">
    <location>
        <begin position="238"/>
        <end position="256"/>
    </location>
</feature>
<evidence type="ECO:0000256" key="1">
    <source>
        <dbReference type="ARBA" id="ARBA00003257"/>
    </source>
</evidence>
<evidence type="ECO:0000256" key="8">
    <source>
        <dbReference type="ARBA" id="ARBA00049551"/>
    </source>
</evidence>
<dbReference type="PRINTS" id="PR01434">
    <property type="entry name" value="NADHDHGNASE5"/>
</dbReference>
<feature type="transmembrane region" description="Helical" evidence="9">
    <location>
        <begin position="87"/>
        <end position="105"/>
    </location>
</feature>
<comment type="catalytic activity">
    <reaction evidence="8">
        <text>a ubiquinone + NADH + 5 H(+)(in) = a ubiquinol + NAD(+) + 4 H(+)(out)</text>
        <dbReference type="Rhea" id="RHEA:29091"/>
        <dbReference type="Rhea" id="RHEA-COMP:9565"/>
        <dbReference type="Rhea" id="RHEA-COMP:9566"/>
        <dbReference type="ChEBI" id="CHEBI:15378"/>
        <dbReference type="ChEBI" id="CHEBI:16389"/>
        <dbReference type="ChEBI" id="CHEBI:17976"/>
        <dbReference type="ChEBI" id="CHEBI:57540"/>
        <dbReference type="ChEBI" id="CHEBI:57945"/>
        <dbReference type="EC" id="7.1.1.2"/>
    </reaction>
</comment>
<feature type="transmembrane region" description="Helical" evidence="9">
    <location>
        <begin position="56"/>
        <end position="75"/>
    </location>
</feature>
<dbReference type="Pfam" id="PF00361">
    <property type="entry name" value="Proton_antipo_M"/>
    <property type="match status" value="1"/>
</dbReference>
<feature type="transmembrane region" description="Helical" evidence="9">
    <location>
        <begin position="408"/>
        <end position="429"/>
    </location>
</feature>
<keyword evidence="6 9" id="KW-0472">Membrane</keyword>
<evidence type="ECO:0000313" key="11">
    <source>
        <dbReference type="EMBL" id="QHD26491.1"/>
    </source>
</evidence>
<feature type="transmembrane region" description="Helical" evidence="9">
    <location>
        <begin position="209"/>
        <end position="226"/>
    </location>
</feature>
<gene>
    <name evidence="11" type="primary">ND5</name>
</gene>
<reference evidence="11" key="1">
    <citation type="submission" date="2019-11" db="EMBL/GenBank/DDBJ databases">
        <title>Complete mitochondrial genome of the stingless bee Lepidotrigona terminata.</title>
        <authorList>
            <person name="Wang C.-Y."/>
            <person name="Zhao M."/>
            <person name="Xu H.-L."/>
            <person name="Zhang F.-L."/>
            <person name="Zhong Y.-H."/>
            <person name="Feng Y."/>
            <person name="Wang S.-J."/>
        </authorList>
    </citation>
    <scope>NUCLEOTIDE SEQUENCE</scope>
</reference>
<dbReference type="EC" id="7.1.1.2" evidence="3"/>
<geneLocation type="mitochondrion" evidence="11"/>
<dbReference type="PANTHER" id="PTHR42829">
    <property type="entry name" value="NADH-UBIQUINONE OXIDOREDUCTASE CHAIN 5"/>
    <property type="match status" value="1"/>
</dbReference>
<dbReference type="GO" id="GO:0003954">
    <property type="term" value="F:NADH dehydrogenase activity"/>
    <property type="evidence" value="ECO:0007669"/>
    <property type="project" value="TreeGrafter"/>
</dbReference>
<evidence type="ECO:0000256" key="7">
    <source>
        <dbReference type="ARBA" id="ARBA00031027"/>
    </source>
</evidence>
<name>A0A6B9MS07_9HYME</name>
<keyword evidence="5 9" id="KW-1133">Transmembrane helix</keyword>
<organism evidence="11">
    <name type="scientific">Lepidotrigona terminata</name>
    <dbReference type="NCBI Taxonomy" id="398115"/>
    <lineage>
        <taxon>Eukaryota</taxon>
        <taxon>Metazoa</taxon>
        <taxon>Ecdysozoa</taxon>
        <taxon>Arthropoda</taxon>
        <taxon>Hexapoda</taxon>
        <taxon>Insecta</taxon>
        <taxon>Pterygota</taxon>
        <taxon>Neoptera</taxon>
        <taxon>Endopterygota</taxon>
        <taxon>Hymenoptera</taxon>
        <taxon>Apocrita</taxon>
        <taxon>Aculeata</taxon>
        <taxon>Apoidea</taxon>
        <taxon>Anthophila</taxon>
        <taxon>Apidae</taxon>
        <taxon>Lepidotrigona</taxon>
    </lineage>
</organism>
<feature type="transmembrane region" description="Helical" evidence="9">
    <location>
        <begin position="111"/>
        <end position="129"/>
    </location>
</feature>
<evidence type="ECO:0000256" key="3">
    <source>
        <dbReference type="ARBA" id="ARBA00012944"/>
    </source>
</evidence>
<feature type="transmembrane region" description="Helical" evidence="9">
    <location>
        <begin position="441"/>
        <end position="458"/>
    </location>
</feature>
<feature type="transmembrane region" description="Helical" evidence="9">
    <location>
        <begin position="324"/>
        <end position="348"/>
    </location>
</feature>
<feature type="transmembrane region" description="Helical" evidence="9">
    <location>
        <begin position="368"/>
        <end position="387"/>
    </location>
</feature>
<keyword evidence="4 9" id="KW-0812">Transmembrane</keyword>
<feature type="transmembrane region" description="Helical" evidence="9">
    <location>
        <begin position="287"/>
        <end position="312"/>
    </location>
</feature>
<accession>A0A6B9MS07</accession>
<dbReference type="GO" id="GO:0016020">
    <property type="term" value="C:membrane"/>
    <property type="evidence" value="ECO:0007669"/>
    <property type="project" value="UniProtKB-SubCell"/>
</dbReference>
<dbReference type="InterPro" id="IPR003945">
    <property type="entry name" value="NU5C-like"/>
</dbReference>
<evidence type="ECO:0000256" key="6">
    <source>
        <dbReference type="ARBA" id="ARBA00023136"/>
    </source>
</evidence>
<dbReference type="EMBL" id="MN737481">
    <property type="protein sequence ID" value="QHD26491.1"/>
    <property type="molecule type" value="Genomic_DNA"/>
</dbReference>
<evidence type="ECO:0000259" key="10">
    <source>
        <dbReference type="Pfam" id="PF00361"/>
    </source>
</evidence>
<evidence type="ECO:0000256" key="9">
    <source>
        <dbReference type="SAM" id="Phobius"/>
    </source>
</evidence>
<dbReference type="InterPro" id="IPR001750">
    <property type="entry name" value="ND/Mrp_TM"/>
</dbReference>
<feature type="transmembrane region" description="Helical" evidence="9">
    <location>
        <begin position="263"/>
        <end position="281"/>
    </location>
</feature>
<feature type="domain" description="NADH:quinone oxidoreductase/Mrp antiporter transmembrane" evidence="10">
    <location>
        <begin position="105"/>
        <end position="379"/>
    </location>
</feature>
<feature type="transmembrane region" description="Helical" evidence="9">
    <location>
        <begin position="150"/>
        <end position="169"/>
    </location>
</feature>
<dbReference type="GO" id="GO:0042773">
    <property type="term" value="P:ATP synthesis coupled electron transport"/>
    <property type="evidence" value="ECO:0007669"/>
    <property type="project" value="InterPro"/>
</dbReference>
<comment type="subcellular location">
    <subcellularLocation>
        <location evidence="2">Membrane</location>
        <topology evidence="2">Multi-pass membrane protein</topology>
    </subcellularLocation>
</comment>
<proteinExistence type="predicted"/>
<evidence type="ECO:0000256" key="2">
    <source>
        <dbReference type="ARBA" id="ARBA00004141"/>
    </source>
</evidence>
<dbReference type="GO" id="GO:0015990">
    <property type="term" value="P:electron transport coupled proton transport"/>
    <property type="evidence" value="ECO:0007669"/>
    <property type="project" value="TreeGrafter"/>
</dbReference>
<dbReference type="AlphaFoldDB" id="A0A6B9MS07"/>
<evidence type="ECO:0000256" key="5">
    <source>
        <dbReference type="ARBA" id="ARBA00022989"/>
    </source>
</evidence>
<sequence>MNKMIVFGIMLMIVGIMMMIFSMYFMSTNHELLIEWNILSINSMKMNMIMVFSYETLAYIFLVMFVSSMIMIYSIDYMNLNNNLIKRFYYLMMMFLFSMIMLIISPNMLTIMLGWDMLGLTSYCLIIYYNKNMSSNSGMVTITLNRIGDLSLLMIISMMSMFGSWNMIFYKADSITMTMMILMAFSKSAQLPFFIWLPMAMMAPTPVSSLVHSSTLVTAGVYLMIIYNKMMSIEHKSIVMFVSSTTMLFSGLMANFEMDFKKIIAFSTLSQLGFMMSILSMEMYKLTFLHLFIHALFKSMMFMCAGSFIHYMNGMQNFRFYKGFFFIYPVKSMLMIMSLMMMCGFPFLVGFYSKDIMIETYMNKKINILSFAMLMLGTVMTISYSMRITKMMLSKSMMKNILFKKESFIMNVVMMFMMLTMLILSKFIHDIMFSWYSYNQMNVYKLFVFKMFILGYMLNNFISKMNLIKVSLMMKNMFYMINTFKILKYNYFMLLNYYNKNIEKMFMEIMISNIMITLEMLIKKFLFMSKISMYSTILMYLYIILIFCFY</sequence>
<feature type="transmembrane region" description="Helical" evidence="9">
    <location>
        <begin position="5"/>
        <end position="26"/>
    </location>
</feature>